<organism evidence="6 7">
    <name type="scientific">Thalassotalea insulae</name>
    <dbReference type="NCBI Taxonomy" id="2056778"/>
    <lineage>
        <taxon>Bacteria</taxon>
        <taxon>Pseudomonadati</taxon>
        <taxon>Pseudomonadota</taxon>
        <taxon>Gammaproteobacteria</taxon>
        <taxon>Alteromonadales</taxon>
        <taxon>Colwelliaceae</taxon>
        <taxon>Thalassotalea</taxon>
    </lineage>
</organism>
<keyword evidence="7" id="KW-1185">Reference proteome</keyword>
<comment type="caution">
    <text evidence="6">The sequence shown here is derived from an EMBL/GenBank/DDBJ whole genome shotgun (WGS) entry which is preliminary data.</text>
</comment>
<evidence type="ECO:0000256" key="3">
    <source>
        <dbReference type="ARBA" id="ARBA00022795"/>
    </source>
</evidence>
<accession>A0ABQ6GNT9</accession>
<feature type="compositionally biased region" description="Low complexity" evidence="5">
    <location>
        <begin position="134"/>
        <end position="143"/>
    </location>
</feature>
<evidence type="ECO:0000313" key="6">
    <source>
        <dbReference type="EMBL" id="GLX77668.1"/>
    </source>
</evidence>
<keyword evidence="4" id="KW-0175">Coiled coil</keyword>
<dbReference type="InterPro" id="IPR036679">
    <property type="entry name" value="FlgN-like_sf"/>
</dbReference>
<proteinExistence type="inferred from homology"/>
<dbReference type="SUPFAM" id="SSF140566">
    <property type="entry name" value="FlgN-like"/>
    <property type="match status" value="1"/>
</dbReference>
<dbReference type="Pfam" id="PF05130">
    <property type="entry name" value="FlgN"/>
    <property type="match status" value="1"/>
</dbReference>
<dbReference type="Proteomes" id="UP001157186">
    <property type="component" value="Unassembled WGS sequence"/>
</dbReference>
<protein>
    <recommendedName>
        <fullName evidence="8">Flagellar protein FlgN</fullName>
    </recommendedName>
</protein>
<evidence type="ECO:0000256" key="2">
    <source>
        <dbReference type="ARBA" id="ARBA00007703"/>
    </source>
</evidence>
<reference evidence="6 7" key="1">
    <citation type="submission" date="2023-03" db="EMBL/GenBank/DDBJ databases">
        <title>Draft genome sequence of Thalassotalea insulae KCTC 62186T.</title>
        <authorList>
            <person name="Sawabe T."/>
        </authorList>
    </citation>
    <scope>NUCLEOTIDE SEQUENCE [LARGE SCALE GENOMIC DNA]</scope>
    <source>
        <strain evidence="6 7">KCTC 62186</strain>
    </source>
</reference>
<comment type="similarity">
    <text evidence="2">Belongs to the FlgN family.</text>
</comment>
<gene>
    <name evidence="6" type="ORF">tinsulaeT_10080</name>
</gene>
<dbReference type="RefSeq" id="WP_284243548.1">
    <property type="nucleotide sequence ID" value="NZ_BSST01000001.1"/>
</dbReference>
<name>A0ABQ6GNT9_9GAMM</name>
<dbReference type="Gene3D" id="1.20.58.300">
    <property type="entry name" value="FlgN-like"/>
    <property type="match status" value="1"/>
</dbReference>
<evidence type="ECO:0008006" key="8">
    <source>
        <dbReference type="Google" id="ProtNLM"/>
    </source>
</evidence>
<feature type="coiled-coil region" evidence="4">
    <location>
        <begin position="11"/>
        <end position="60"/>
    </location>
</feature>
<dbReference type="EMBL" id="BSST01000001">
    <property type="protein sequence ID" value="GLX77668.1"/>
    <property type="molecule type" value="Genomic_DNA"/>
</dbReference>
<evidence type="ECO:0000313" key="7">
    <source>
        <dbReference type="Proteomes" id="UP001157186"/>
    </source>
</evidence>
<dbReference type="InterPro" id="IPR007809">
    <property type="entry name" value="FlgN-like"/>
</dbReference>
<evidence type="ECO:0000256" key="1">
    <source>
        <dbReference type="ARBA" id="ARBA00002397"/>
    </source>
</evidence>
<sequence>MSSESVYFSQLQTQLEQLQQLEVIIDNEKQILQQHDPDKLTEISEQKNQLLLTIQALDKQFEQSLQFKNEKAQGLFTEILTDIEAVLVRCKEKNQINGQIIQQSSLAVERMKTTLLQNHNKSSMTYDNKGKTSGGLSSLGIKA</sequence>
<comment type="function">
    <text evidence="1">Required for the efficient initiation of filament assembly.</text>
</comment>
<keyword evidence="3" id="KW-1005">Bacterial flagellum biogenesis</keyword>
<evidence type="ECO:0000256" key="5">
    <source>
        <dbReference type="SAM" id="MobiDB-lite"/>
    </source>
</evidence>
<feature type="region of interest" description="Disordered" evidence="5">
    <location>
        <begin position="121"/>
        <end position="143"/>
    </location>
</feature>
<evidence type="ECO:0000256" key="4">
    <source>
        <dbReference type="SAM" id="Coils"/>
    </source>
</evidence>